<sequence>MSNEVASRSADVQANGDRTASIPVRFLTWISLAAITVTVVTFTLLHLLPPTSAISPVHRTISEYALTTSAWAFNLAVVALAGASVATFAGAIMVRQVKPVSGATVGGVLWVAGLLTLVNFPKHNWALGAISSSGQVHRMASLVAFLALPVAVMALARRRGGAHRATARLAFWSGAVSLLWFVPILIAIAVAPRAWWTQIPLGLVERGMALTEVTALVLVTVLVRRSARSVPQS</sequence>
<organism evidence="2 3">
    <name type="scientific">Nakamurella panacisegetis</name>
    <dbReference type="NCBI Taxonomy" id="1090615"/>
    <lineage>
        <taxon>Bacteria</taxon>
        <taxon>Bacillati</taxon>
        <taxon>Actinomycetota</taxon>
        <taxon>Actinomycetes</taxon>
        <taxon>Nakamurellales</taxon>
        <taxon>Nakamurellaceae</taxon>
        <taxon>Nakamurella</taxon>
    </lineage>
</organism>
<dbReference type="RefSeq" id="WP_090474525.1">
    <property type="nucleotide sequence ID" value="NZ_LT629710.1"/>
</dbReference>
<dbReference type="OrthoDB" id="3392476at2"/>
<protein>
    <recommendedName>
        <fullName evidence="4">DUF998 domain-containing protein</fullName>
    </recommendedName>
</protein>
<feature type="transmembrane region" description="Helical" evidence="1">
    <location>
        <begin position="26"/>
        <end position="48"/>
    </location>
</feature>
<keyword evidence="1" id="KW-0472">Membrane</keyword>
<keyword evidence="1" id="KW-1133">Transmembrane helix</keyword>
<proteinExistence type="predicted"/>
<evidence type="ECO:0000313" key="2">
    <source>
        <dbReference type="EMBL" id="SDO33156.1"/>
    </source>
</evidence>
<dbReference type="Pfam" id="PF06197">
    <property type="entry name" value="DUF998"/>
    <property type="match status" value="1"/>
</dbReference>
<feature type="transmembrane region" description="Helical" evidence="1">
    <location>
        <begin position="68"/>
        <end position="93"/>
    </location>
</feature>
<feature type="transmembrane region" description="Helical" evidence="1">
    <location>
        <begin position="100"/>
        <end position="120"/>
    </location>
</feature>
<dbReference type="InterPro" id="IPR009339">
    <property type="entry name" value="DUF998"/>
</dbReference>
<feature type="transmembrane region" description="Helical" evidence="1">
    <location>
        <begin position="169"/>
        <end position="191"/>
    </location>
</feature>
<evidence type="ECO:0000256" key="1">
    <source>
        <dbReference type="SAM" id="Phobius"/>
    </source>
</evidence>
<keyword evidence="3" id="KW-1185">Reference proteome</keyword>
<evidence type="ECO:0000313" key="3">
    <source>
        <dbReference type="Proteomes" id="UP000198741"/>
    </source>
</evidence>
<dbReference type="EMBL" id="LT629710">
    <property type="protein sequence ID" value="SDO33156.1"/>
    <property type="molecule type" value="Genomic_DNA"/>
</dbReference>
<feature type="transmembrane region" description="Helical" evidence="1">
    <location>
        <begin position="203"/>
        <end position="223"/>
    </location>
</feature>
<dbReference type="AlphaFoldDB" id="A0A1H0IP35"/>
<accession>A0A1H0IP35</accession>
<reference evidence="2 3" key="1">
    <citation type="submission" date="2016-10" db="EMBL/GenBank/DDBJ databases">
        <authorList>
            <person name="de Groot N.N."/>
        </authorList>
    </citation>
    <scope>NUCLEOTIDE SEQUENCE [LARGE SCALE GENOMIC DNA]</scope>
    <source>
        <strain evidence="3">P4-7,KCTC 19426,CECT 7604</strain>
    </source>
</reference>
<gene>
    <name evidence="2" type="ORF">SAMN04515671_0588</name>
</gene>
<keyword evidence="1" id="KW-0812">Transmembrane</keyword>
<name>A0A1H0IP35_9ACTN</name>
<feature type="transmembrane region" description="Helical" evidence="1">
    <location>
        <begin position="140"/>
        <end position="157"/>
    </location>
</feature>
<evidence type="ECO:0008006" key="4">
    <source>
        <dbReference type="Google" id="ProtNLM"/>
    </source>
</evidence>
<dbReference type="Proteomes" id="UP000198741">
    <property type="component" value="Chromosome I"/>
</dbReference>